<proteinExistence type="predicted"/>
<dbReference type="PROSITE" id="PS51462">
    <property type="entry name" value="NUDIX"/>
    <property type="match status" value="1"/>
</dbReference>
<gene>
    <name evidence="4" type="ORF">ACFFHW_17520</name>
</gene>
<protein>
    <submittedName>
        <fullName evidence="4">NUDIX hydrolase</fullName>
    </submittedName>
</protein>
<comment type="cofactor">
    <cofactor evidence="1">
        <name>Mg(2+)</name>
        <dbReference type="ChEBI" id="CHEBI:18420"/>
    </cofactor>
</comment>
<dbReference type="InterPro" id="IPR000086">
    <property type="entry name" value="NUDIX_hydrolase_dom"/>
</dbReference>
<accession>A0ABV6G8M4</accession>
<dbReference type="Gene3D" id="3.90.79.10">
    <property type="entry name" value="Nucleoside Triphosphate Pyrophosphohydrolase"/>
    <property type="match status" value="1"/>
</dbReference>
<organism evidence="4 5">
    <name type="scientific">Kushneria aurantia</name>
    <dbReference type="NCBI Taxonomy" id="504092"/>
    <lineage>
        <taxon>Bacteria</taxon>
        <taxon>Pseudomonadati</taxon>
        <taxon>Pseudomonadota</taxon>
        <taxon>Gammaproteobacteria</taxon>
        <taxon>Oceanospirillales</taxon>
        <taxon>Halomonadaceae</taxon>
        <taxon>Kushneria</taxon>
    </lineage>
</organism>
<dbReference type="EMBL" id="JBHLVX010000067">
    <property type="protein sequence ID" value="MFC0269766.1"/>
    <property type="molecule type" value="Genomic_DNA"/>
</dbReference>
<reference evidence="4 5" key="1">
    <citation type="submission" date="2024-09" db="EMBL/GenBank/DDBJ databases">
        <authorList>
            <person name="Sun Q."/>
            <person name="Mori K."/>
        </authorList>
    </citation>
    <scope>NUCLEOTIDE SEQUENCE [LARGE SCALE GENOMIC DNA]</scope>
    <source>
        <strain evidence="4 5">CCM 7415</strain>
    </source>
</reference>
<evidence type="ECO:0000313" key="5">
    <source>
        <dbReference type="Proteomes" id="UP001589814"/>
    </source>
</evidence>
<dbReference type="SUPFAM" id="SSF55811">
    <property type="entry name" value="Nudix"/>
    <property type="match status" value="1"/>
</dbReference>
<dbReference type="PANTHER" id="PTHR10885">
    <property type="entry name" value="ISOPENTENYL-DIPHOSPHATE DELTA-ISOMERASE"/>
    <property type="match status" value="1"/>
</dbReference>
<evidence type="ECO:0000313" key="4">
    <source>
        <dbReference type="EMBL" id="MFC0269766.1"/>
    </source>
</evidence>
<evidence type="ECO:0000259" key="3">
    <source>
        <dbReference type="PROSITE" id="PS51462"/>
    </source>
</evidence>
<dbReference type="CDD" id="cd04697">
    <property type="entry name" value="NUDIX_Hydrolase"/>
    <property type="match status" value="1"/>
</dbReference>
<keyword evidence="5" id="KW-1185">Reference proteome</keyword>
<dbReference type="GO" id="GO:0016787">
    <property type="term" value="F:hydrolase activity"/>
    <property type="evidence" value="ECO:0007669"/>
    <property type="project" value="UniProtKB-KW"/>
</dbReference>
<dbReference type="InterPro" id="IPR020084">
    <property type="entry name" value="NUDIX_hydrolase_CS"/>
</dbReference>
<dbReference type="Pfam" id="PF00293">
    <property type="entry name" value="NUDIX"/>
    <property type="match status" value="1"/>
</dbReference>
<keyword evidence="2 4" id="KW-0378">Hydrolase</keyword>
<dbReference type="InterPro" id="IPR015797">
    <property type="entry name" value="NUDIX_hydrolase-like_dom_sf"/>
</dbReference>
<feature type="domain" description="Nudix hydrolase" evidence="3">
    <location>
        <begin position="31"/>
        <end position="159"/>
    </location>
</feature>
<evidence type="ECO:0000256" key="1">
    <source>
        <dbReference type="ARBA" id="ARBA00001946"/>
    </source>
</evidence>
<comment type="caution">
    <text evidence="4">The sequence shown here is derived from an EMBL/GenBank/DDBJ whole genome shotgun (WGS) entry which is preliminary data.</text>
</comment>
<dbReference type="PROSITE" id="PS00893">
    <property type="entry name" value="NUDIX_BOX"/>
    <property type="match status" value="1"/>
</dbReference>
<evidence type="ECO:0000256" key="2">
    <source>
        <dbReference type="ARBA" id="ARBA00022801"/>
    </source>
</evidence>
<sequence length="166" mass="18447">MMPANVRVQLVNTRNQPVGTARRCEMRRLRMWHRAVYIFVLNSEGALCVQRRTTIKDIFPGYRDLCAGGVVDAGESFHQAAARELAEELGLKLPLTYCGEQRFADGMNAFGSVYLAHYEGQSLHLQASEVESVEWLAPQAALAVEDATPDSRQALALLIERGWIAA</sequence>
<dbReference type="PANTHER" id="PTHR10885:SF0">
    <property type="entry name" value="ISOPENTENYL-DIPHOSPHATE DELTA-ISOMERASE"/>
    <property type="match status" value="1"/>
</dbReference>
<dbReference type="Proteomes" id="UP001589814">
    <property type="component" value="Unassembled WGS sequence"/>
</dbReference>
<dbReference type="RefSeq" id="WP_019952034.1">
    <property type="nucleotide sequence ID" value="NZ_JBHLVX010000067.1"/>
</dbReference>
<name>A0ABV6G8M4_9GAMM</name>